<sequence>MTFCSSSSSSCDSSCCSLKREPKFDAVFLCRAHGTIPVTKYICQWSGLEVVHAEISGPIVNGYIVIGTRVEDEDGLPHTLEHLTFLGSEDYPFNGALERAANKCFASGTNAWTDVDHTCFTVSTAGGEGFCAFLPVYLDHIFFPLLSESAFKTEIYHITGKGTDAGTVYLEMQALENTSYEKSMNTLLKTLYPPESGYHYNVGGKMQNLRESCTNEKVKNYHRKFYHLRNACVIVCGIVDKKSLFRSLMTVIDKFIPKDNPTESLPSVELSPKPWINEVIPDLPAAVEKSVKVCSEDIGCLVSIGFLGPSTQSEFEDISAMLLLGKYLASGSGSPLQQAFVEGMDNFSTSLDFSVAHNKRPAFFFELENVTKEEKSKIVPRLRKVLSEQVDNFNMHRMKELIRSDVQQEVNSMENSPHTSISQIIIHEFLFEADGKSPNQLEKFSKRLNKIQTIQGFINKPATFWTKLLQDRFMNVNWATIFTEPSNELEIHLAMEEEHRISGRKEVLGGEGMQKLAQVLDNALIQNSAPIPQNILKRVKAPSTKSISYHPIHRIHNPSWISGFPVNMCVDDVCTNFFHVGVLMDTSTLSPEFRRYLPLFKETILNSPIRLENKQIVPHEQVITQRSKDLQICEMQLGLDVQSGSFSCGSYSHILALGFQMELGKVEEGMSWVKKTLWDTHWQMDRIKASAYNLIGDILLLKRDGQQLSQIIMKDFVYADNSNVIVTSSLRQLAFLQNVCDKIMEHSEAEENELFTVFDTILSVITDPSNISIHIATNLSKLPGKMNETRSGSLKTILRNSFAFGVNTSEAQVDTRMAFANYPDTLWMKSIKHLKEDSNKIIYGLSTESNSYLVMIAPGPTSYQDRQLPALLTALRYFTQLAGTFHSKTRGEAPYYFCNAYTRVSEGLIYFQLAHCVDLVDAYRTIVTMYTGYVNKTIQWSEELFQAAKTSLIFESMDSEKTPLSLAANSLLSYYRNVAVTFSRDLNARISKVRLKEMRNAARKYLKPLFSQDYACVVVCPFDRIEDVKSGMKMLGKNLTVKNSFDD</sequence>
<evidence type="ECO:0000259" key="2">
    <source>
        <dbReference type="Pfam" id="PF05193"/>
    </source>
</evidence>
<comment type="caution">
    <text evidence="3">The sequence shown here is derived from an EMBL/GenBank/DDBJ whole genome shotgun (WGS) entry which is preliminary data.</text>
</comment>
<dbReference type="InterPro" id="IPR007863">
    <property type="entry name" value="Peptidase_M16_C"/>
</dbReference>
<gene>
    <name evidence="3" type="ORF">ODALV1_LOCUS2456</name>
</gene>
<dbReference type="Pfam" id="PF05193">
    <property type="entry name" value="Peptidase_M16_C"/>
    <property type="match status" value="1"/>
</dbReference>
<keyword evidence="4" id="KW-1185">Reference proteome</keyword>
<evidence type="ECO:0000313" key="4">
    <source>
        <dbReference type="Proteomes" id="UP001642540"/>
    </source>
</evidence>
<dbReference type="SUPFAM" id="SSF63411">
    <property type="entry name" value="LuxS/MPP-like metallohydrolase"/>
    <property type="match status" value="4"/>
</dbReference>
<protein>
    <recommendedName>
        <fullName evidence="5">Presequence protease, mitochondrial</fullName>
    </recommendedName>
</protein>
<proteinExistence type="predicted"/>
<name>A0ABP1PPZ6_9HEXA</name>
<evidence type="ECO:0008006" key="5">
    <source>
        <dbReference type="Google" id="ProtNLM"/>
    </source>
</evidence>
<accession>A0ABP1PPZ6</accession>
<feature type="domain" description="Peptidase M16 N-terminal" evidence="1">
    <location>
        <begin position="63"/>
        <end position="180"/>
    </location>
</feature>
<dbReference type="Pfam" id="PF00675">
    <property type="entry name" value="Peptidase_M16"/>
    <property type="match status" value="1"/>
</dbReference>
<evidence type="ECO:0000259" key="1">
    <source>
        <dbReference type="Pfam" id="PF00675"/>
    </source>
</evidence>
<feature type="domain" description="Peptidase M16 C-terminal" evidence="2">
    <location>
        <begin position="213"/>
        <end position="342"/>
    </location>
</feature>
<dbReference type="PANTHER" id="PTHR43016">
    <property type="entry name" value="PRESEQUENCE PROTEASE"/>
    <property type="match status" value="1"/>
</dbReference>
<dbReference type="Proteomes" id="UP001642540">
    <property type="component" value="Unassembled WGS sequence"/>
</dbReference>
<organism evidence="3 4">
    <name type="scientific">Orchesella dallaii</name>
    <dbReference type="NCBI Taxonomy" id="48710"/>
    <lineage>
        <taxon>Eukaryota</taxon>
        <taxon>Metazoa</taxon>
        <taxon>Ecdysozoa</taxon>
        <taxon>Arthropoda</taxon>
        <taxon>Hexapoda</taxon>
        <taxon>Collembola</taxon>
        <taxon>Entomobryomorpha</taxon>
        <taxon>Entomobryoidea</taxon>
        <taxon>Orchesellidae</taxon>
        <taxon>Orchesellinae</taxon>
        <taxon>Orchesella</taxon>
    </lineage>
</organism>
<dbReference type="InterPro" id="IPR011765">
    <property type="entry name" value="Pept_M16_N"/>
</dbReference>
<evidence type="ECO:0000313" key="3">
    <source>
        <dbReference type="EMBL" id="CAL8073041.1"/>
    </source>
</evidence>
<dbReference type="EMBL" id="CAXLJM020000007">
    <property type="protein sequence ID" value="CAL8073041.1"/>
    <property type="molecule type" value="Genomic_DNA"/>
</dbReference>
<reference evidence="3 4" key="1">
    <citation type="submission" date="2024-08" db="EMBL/GenBank/DDBJ databases">
        <authorList>
            <person name="Cucini C."/>
            <person name="Frati F."/>
        </authorList>
    </citation>
    <scope>NUCLEOTIDE SEQUENCE [LARGE SCALE GENOMIC DNA]</scope>
</reference>
<dbReference type="PANTHER" id="PTHR43016:SF16">
    <property type="entry name" value="METALLOPROTEASE, PUTATIVE (AFU_ORTHOLOGUE AFUA_4G07610)-RELATED"/>
    <property type="match status" value="1"/>
</dbReference>
<dbReference type="InterPro" id="IPR011249">
    <property type="entry name" value="Metalloenz_LuxS/M16"/>
</dbReference>
<dbReference type="Gene3D" id="3.30.830.10">
    <property type="entry name" value="Metalloenzyme, LuxS/M16 peptidase-like"/>
    <property type="match status" value="4"/>
</dbReference>